<dbReference type="Gene3D" id="1.20.900.10">
    <property type="entry name" value="Dbl homology (DH) domain"/>
    <property type="match status" value="1"/>
</dbReference>
<dbReference type="GO" id="GO:0070593">
    <property type="term" value="P:dendrite self-avoidance"/>
    <property type="evidence" value="ECO:0007669"/>
    <property type="project" value="TreeGrafter"/>
</dbReference>
<dbReference type="FunFam" id="2.60.40.10:FF:000380">
    <property type="entry name" value="obscurin isoform X3"/>
    <property type="match status" value="1"/>
</dbReference>
<dbReference type="Pfam" id="PF00621">
    <property type="entry name" value="RhoGEF"/>
    <property type="match status" value="1"/>
</dbReference>
<name>A0A671G3S7_RHIFE</name>
<dbReference type="CDD" id="cd20971">
    <property type="entry name" value="IgI_1_Titin-A168_like"/>
    <property type="match status" value="1"/>
</dbReference>
<dbReference type="InterPro" id="IPR003598">
    <property type="entry name" value="Ig_sub2"/>
</dbReference>
<feature type="region of interest" description="Disordered" evidence="5">
    <location>
        <begin position="458"/>
        <end position="491"/>
    </location>
</feature>
<dbReference type="FunFam" id="2.60.40.10:FF:000773">
    <property type="entry name" value="obscurin isoform X4"/>
    <property type="match status" value="1"/>
</dbReference>
<reference evidence="10" key="3">
    <citation type="submission" date="2018-12" db="EMBL/GenBank/DDBJ databases">
        <title>G10K-VGP greater horseshoe bat female genome, primary haplotype.</title>
        <authorList>
            <person name="Teeling E."/>
            <person name="Myers G."/>
            <person name="Vernes S."/>
            <person name="Pippel M."/>
            <person name="Winkler S."/>
            <person name="Fedrigo O."/>
            <person name="Rhie A."/>
            <person name="Koren S."/>
            <person name="Phillippy A."/>
            <person name="Lewin H."/>
            <person name="Damas J."/>
            <person name="Howe K."/>
            <person name="Mountcastle J."/>
            <person name="Jarvis E.D."/>
        </authorList>
    </citation>
    <scope>NUCLEOTIDE SEQUENCE [LARGE SCALE GENOMIC DNA]</scope>
</reference>
<dbReference type="FunFam" id="2.30.29.30:FF:000197">
    <property type="entry name" value="obscurin isoform X5"/>
    <property type="match status" value="1"/>
</dbReference>
<dbReference type="GeneTree" id="ENSGT00940000154756"/>
<dbReference type="GO" id="GO:0030424">
    <property type="term" value="C:axon"/>
    <property type="evidence" value="ECO:0007669"/>
    <property type="project" value="TreeGrafter"/>
</dbReference>
<dbReference type="Proteomes" id="UP000472240">
    <property type="component" value="Chromosome 24"/>
</dbReference>
<sequence>MCFIKNQAAFEKYLEFLVGRVQAESVVVSTAVQEFYKKYTEEVLSAANPSQPPPPPLQHFLEQPVQRVQQYQALLKELIRNKARNRQNCALLEQAYAVVSALPQRAENQLHVSLMENYPGTLEALGEPIRQGHFIVWEGAPGARMPWKGHHRHVFLFRHHLVVCKPRRDSRTDTFSYMFRNMMKLSSIDLNEQVEGDDRAFEVWHEREDSVRKYLLQARTVITKNAWVKEICGIQQRLALPIWRPPDFEEELADCTAELGETVKLACRVTGTPKPIISWYKDGKPVEVDPHHILIEDPDGSCTLILDNLTGVDSGQYMCFAASAAGNASTLGKILVQVPPRFVNKVQAVPFVEGEDTQVTCTIEGTPYPQIRWYKDGALLTPGGKYRTLSESRSGLLVLEIRAASKEDLGYYECELVNRLGSTRGGVELSIQSPALRSQEQRCQERIAVVEEETITTVVKSPRGRRRSPSKSPSRSPSRRPASPPRAGLPTTELLYAPAVSQPRRPTAEPGWRPTVPTLYVTEPGAHMPAVPRGTGLPPKWVEVEETIEVRVKKTGPRGVSPAREVPSSSAGLLFTLPGGTPRGDPNTNNSNNKLLAPEPTAQGTAVRSLGEPLIFHVDAGPETPELSAPEGTEEEAFLEEGSSAPLMEEPMGAHDLWGCDPKILKHDGRALTLADLEDYVPQEGETFGCGIPVPSASDDPPCEVSVLQREISEPTVGRPILLNVGRPPAPQGPPGFFSCLPRETARSRPQVLGPSVSFCVREARPGGTASWKPSFCTQVQRSSDSGQSSFKTEVSTHTVSFGTVGEPVTLHIRPDEDHCPSPSQG</sequence>
<evidence type="ECO:0000256" key="4">
    <source>
        <dbReference type="SAM" id="Coils"/>
    </source>
</evidence>
<evidence type="ECO:0000259" key="7">
    <source>
        <dbReference type="PROSITE" id="PS50010"/>
    </source>
</evidence>
<organism evidence="9 10">
    <name type="scientific">Rhinolophus ferrumequinum</name>
    <name type="common">Greater horseshoe bat</name>
    <dbReference type="NCBI Taxonomy" id="59479"/>
    <lineage>
        <taxon>Eukaryota</taxon>
        <taxon>Metazoa</taxon>
        <taxon>Chordata</taxon>
        <taxon>Craniata</taxon>
        <taxon>Vertebrata</taxon>
        <taxon>Euteleostomi</taxon>
        <taxon>Mammalia</taxon>
        <taxon>Eutheria</taxon>
        <taxon>Laurasiatheria</taxon>
        <taxon>Chiroptera</taxon>
        <taxon>Yinpterochiroptera</taxon>
        <taxon>Rhinolophoidea</taxon>
        <taxon>Rhinolophidae</taxon>
        <taxon>Rhinolophinae</taxon>
        <taxon>Rhinolophus</taxon>
    </lineage>
</organism>
<dbReference type="GO" id="GO:0005886">
    <property type="term" value="C:plasma membrane"/>
    <property type="evidence" value="ECO:0007669"/>
    <property type="project" value="TreeGrafter"/>
</dbReference>
<dbReference type="PANTHER" id="PTHR10075">
    <property type="entry name" value="BASIGIN RELATED"/>
    <property type="match status" value="1"/>
</dbReference>
<feature type="domain" description="Ig-like" evidence="8">
    <location>
        <begin position="340"/>
        <end position="430"/>
    </location>
</feature>
<evidence type="ECO:0000259" key="8">
    <source>
        <dbReference type="PROSITE" id="PS50835"/>
    </source>
</evidence>
<keyword evidence="2" id="KW-0963">Cytoplasm</keyword>
<dbReference type="AlphaFoldDB" id="A0A671G3S7"/>
<dbReference type="Ensembl" id="ENSRFET00010033142.1">
    <property type="protein sequence ID" value="ENSRFEP00010030558.1"/>
    <property type="gene ID" value="ENSRFEG00010012968.1"/>
</dbReference>
<dbReference type="GO" id="GO:0007411">
    <property type="term" value="P:axon guidance"/>
    <property type="evidence" value="ECO:0007669"/>
    <property type="project" value="TreeGrafter"/>
</dbReference>
<protein>
    <submittedName>
        <fullName evidence="9">Obscurin, cytoskeletal calmodulin and titin-interacting RhoGEF</fullName>
    </submittedName>
</protein>
<dbReference type="InterPro" id="IPR013098">
    <property type="entry name" value="Ig_I-set"/>
</dbReference>
<dbReference type="SMART" id="SM00233">
    <property type="entry name" value="PH"/>
    <property type="match status" value="1"/>
</dbReference>
<dbReference type="PROSITE" id="PS50003">
    <property type="entry name" value="PH_DOMAIN"/>
    <property type="match status" value="1"/>
</dbReference>
<dbReference type="SUPFAM" id="SSF48726">
    <property type="entry name" value="Immunoglobulin"/>
    <property type="match status" value="2"/>
</dbReference>
<dbReference type="InterPro" id="IPR036179">
    <property type="entry name" value="Ig-like_dom_sf"/>
</dbReference>
<dbReference type="SMART" id="SM00409">
    <property type="entry name" value="IG"/>
    <property type="match status" value="2"/>
</dbReference>
<dbReference type="InterPro" id="IPR000219">
    <property type="entry name" value="DH_dom"/>
</dbReference>
<feature type="domain" description="PH" evidence="6">
    <location>
        <begin position="127"/>
        <end position="236"/>
    </location>
</feature>
<proteinExistence type="predicted"/>
<evidence type="ECO:0000259" key="6">
    <source>
        <dbReference type="PROSITE" id="PS50003"/>
    </source>
</evidence>
<dbReference type="PANTHER" id="PTHR10075:SF101">
    <property type="entry name" value="ZWEI IG DOMAIN PROTEIN ZIG-3"/>
    <property type="match status" value="1"/>
</dbReference>
<evidence type="ECO:0000256" key="1">
    <source>
        <dbReference type="ARBA" id="ARBA00004496"/>
    </source>
</evidence>
<dbReference type="GO" id="GO:0098632">
    <property type="term" value="F:cell-cell adhesion mediator activity"/>
    <property type="evidence" value="ECO:0007669"/>
    <property type="project" value="TreeGrafter"/>
</dbReference>
<evidence type="ECO:0000313" key="10">
    <source>
        <dbReference type="Proteomes" id="UP000472240"/>
    </source>
</evidence>
<dbReference type="Gene3D" id="2.30.29.30">
    <property type="entry name" value="Pleckstrin-homology domain (PH domain)/Phosphotyrosine-binding domain (PTB)"/>
    <property type="match status" value="1"/>
</dbReference>
<dbReference type="InterPro" id="IPR011993">
    <property type="entry name" value="PH-like_dom_sf"/>
</dbReference>
<dbReference type="SMART" id="SM00408">
    <property type="entry name" value="IGc2"/>
    <property type="match status" value="2"/>
</dbReference>
<reference evidence="9 10" key="2">
    <citation type="journal article" date="2018" name="Annu Rev Anim Biosci">
        <title>Bat Biology, Genomes, and the Bat1K Project: To Generate Chromosome-Level Genomes for All Living Bat Species.</title>
        <authorList>
            <person name="Teeling E.C."/>
            <person name="Vernes S.C."/>
            <person name="Davalos L.M."/>
            <person name="Ray D.A."/>
            <person name="Gilbert M.T.P."/>
            <person name="Myers E."/>
        </authorList>
    </citation>
    <scope>NUCLEOTIDE SEQUENCE</scope>
</reference>
<dbReference type="InterPro" id="IPR003599">
    <property type="entry name" value="Ig_sub"/>
</dbReference>
<reference evidence="9" key="4">
    <citation type="submission" date="2025-08" db="UniProtKB">
        <authorList>
            <consortium name="Ensembl"/>
        </authorList>
    </citation>
    <scope>IDENTIFICATION</scope>
</reference>
<dbReference type="SUPFAM" id="SSF48065">
    <property type="entry name" value="DBL homology domain (DH-domain)"/>
    <property type="match status" value="1"/>
</dbReference>
<feature type="coiled-coil region" evidence="4">
    <location>
        <begin position="68"/>
        <end position="95"/>
    </location>
</feature>
<comment type="subcellular location">
    <subcellularLocation>
        <location evidence="1">Cytoplasm</location>
    </subcellularLocation>
</comment>
<reference evidence="9 10" key="1">
    <citation type="journal article" date="2015" name="Annu Rev Anim Biosci">
        <title>The Genome 10K Project: a way forward.</title>
        <authorList>
            <person name="Koepfli K.P."/>
            <person name="Paten B."/>
            <person name="O'Brien S.J."/>
            <person name="Koepfli K.P."/>
            <person name="Paten B."/>
            <person name="Antunes A."/>
            <person name="Belov K."/>
            <person name="Bustamante C."/>
            <person name="Castoe T.A."/>
            <person name="Clawson H."/>
            <person name="Crawford A.J."/>
            <person name="Diekhans M."/>
            <person name="Distel D."/>
            <person name="Durbin R."/>
            <person name="Earl D."/>
            <person name="Fujita M.K."/>
            <person name="Gamble T."/>
            <person name="Georges A."/>
            <person name="Gemmell N."/>
            <person name="Gilbert M.T."/>
            <person name="Graves J.M."/>
            <person name="Green R.E."/>
            <person name="Hickey G."/>
            <person name="Jarvis E.D."/>
            <person name="Johnson W."/>
            <person name="Komissarov A."/>
            <person name="Korf I."/>
            <person name="Kuhn R."/>
            <person name="Larkin D.M."/>
            <person name="Lewin H."/>
            <person name="Lopez J.V."/>
            <person name="Ma J."/>
            <person name="Marques-Bonet T."/>
            <person name="Miller W."/>
            <person name="Murphy R."/>
            <person name="Pevzner P."/>
            <person name="Shapiro B."/>
            <person name="Steiner C."/>
            <person name="Tamazian G."/>
            <person name="Venkatesh B."/>
            <person name="Wang J."/>
            <person name="Wayne R."/>
            <person name="Wiley E."/>
            <person name="Yang H."/>
            <person name="Zhang G."/>
            <person name="Haussler D."/>
            <person name="Ryder O."/>
            <person name="O'Brien S.J."/>
        </authorList>
    </citation>
    <scope>NUCLEOTIDE SEQUENCE</scope>
</reference>
<dbReference type="InterPro" id="IPR001849">
    <property type="entry name" value="PH_domain"/>
</dbReference>
<dbReference type="PROSITE" id="PS50010">
    <property type="entry name" value="DH_2"/>
    <property type="match status" value="1"/>
</dbReference>
<dbReference type="GO" id="GO:0005737">
    <property type="term" value="C:cytoplasm"/>
    <property type="evidence" value="ECO:0007669"/>
    <property type="project" value="UniProtKB-SubCell"/>
</dbReference>
<evidence type="ECO:0000256" key="3">
    <source>
        <dbReference type="ARBA" id="ARBA00023319"/>
    </source>
</evidence>
<evidence type="ECO:0000256" key="5">
    <source>
        <dbReference type="SAM" id="MobiDB-lite"/>
    </source>
</evidence>
<accession>A0A671G3S7</accession>
<reference evidence="9" key="5">
    <citation type="submission" date="2025-09" db="UniProtKB">
        <authorList>
            <consortium name="Ensembl"/>
        </authorList>
    </citation>
    <scope>IDENTIFICATION</scope>
</reference>
<feature type="domain" description="DH" evidence="7">
    <location>
        <begin position="1"/>
        <end position="109"/>
    </location>
</feature>
<feature type="domain" description="Ig-like" evidence="8">
    <location>
        <begin position="246"/>
        <end position="329"/>
    </location>
</feature>
<dbReference type="Pfam" id="PF22697">
    <property type="entry name" value="SOS1_NGEF_PH"/>
    <property type="match status" value="1"/>
</dbReference>
<gene>
    <name evidence="9" type="primary">OBSCN</name>
</gene>
<keyword evidence="4" id="KW-0175">Coiled coil</keyword>
<dbReference type="InterPro" id="IPR007110">
    <property type="entry name" value="Ig-like_dom"/>
</dbReference>
<dbReference type="SUPFAM" id="SSF50729">
    <property type="entry name" value="PH domain-like"/>
    <property type="match status" value="1"/>
</dbReference>
<feature type="compositionally biased region" description="Low complexity" evidence="5">
    <location>
        <begin position="470"/>
        <end position="488"/>
    </location>
</feature>
<dbReference type="PROSITE" id="PS50835">
    <property type="entry name" value="IG_LIKE"/>
    <property type="match status" value="2"/>
</dbReference>
<evidence type="ECO:0000313" key="9">
    <source>
        <dbReference type="Ensembl" id="ENSRFEP00010030558.1"/>
    </source>
</evidence>
<keyword evidence="3" id="KW-0393">Immunoglobulin domain</keyword>
<keyword evidence="10" id="KW-1185">Reference proteome</keyword>
<evidence type="ECO:0000256" key="2">
    <source>
        <dbReference type="ARBA" id="ARBA00022490"/>
    </source>
</evidence>
<dbReference type="InterPro" id="IPR055251">
    <property type="entry name" value="SOS1_NGEF_PH"/>
</dbReference>
<dbReference type="GO" id="GO:0007156">
    <property type="term" value="P:homophilic cell adhesion via plasma membrane adhesion molecules"/>
    <property type="evidence" value="ECO:0007669"/>
    <property type="project" value="TreeGrafter"/>
</dbReference>
<dbReference type="InterPro" id="IPR013783">
    <property type="entry name" value="Ig-like_fold"/>
</dbReference>
<dbReference type="GO" id="GO:0005085">
    <property type="term" value="F:guanyl-nucleotide exchange factor activity"/>
    <property type="evidence" value="ECO:0007669"/>
    <property type="project" value="InterPro"/>
</dbReference>
<dbReference type="InterPro" id="IPR035899">
    <property type="entry name" value="DBL_dom_sf"/>
</dbReference>
<dbReference type="Pfam" id="PF07679">
    <property type="entry name" value="I-set"/>
    <property type="match status" value="2"/>
</dbReference>
<dbReference type="Gene3D" id="2.60.40.10">
    <property type="entry name" value="Immunoglobulins"/>
    <property type="match status" value="2"/>
</dbReference>